<organism evidence="10 11">
    <name type="scientific">Rhizophagus clarus</name>
    <dbReference type="NCBI Taxonomy" id="94130"/>
    <lineage>
        <taxon>Eukaryota</taxon>
        <taxon>Fungi</taxon>
        <taxon>Fungi incertae sedis</taxon>
        <taxon>Mucoromycota</taxon>
        <taxon>Glomeromycotina</taxon>
        <taxon>Glomeromycetes</taxon>
        <taxon>Glomerales</taxon>
        <taxon>Glomeraceae</taxon>
        <taxon>Rhizophagus</taxon>
    </lineage>
</organism>
<keyword evidence="7 8" id="KW-0472">Membrane</keyword>
<keyword evidence="5 8" id="KW-0812">Transmembrane</keyword>
<gene>
    <name evidence="10" type="ORF">RclHR1_05050008</name>
</gene>
<dbReference type="GO" id="GO:0016020">
    <property type="term" value="C:membrane"/>
    <property type="evidence" value="ECO:0007669"/>
    <property type="project" value="UniProtKB-SubCell"/>
</dbReference>
<evidence type="ECO:0000256" key="5">
    <source>
        <dbReference type="ARBA" id="ARBA00022692"/>
    </source>
</evidence>
<dbReference type="EMBL" id="BEXD01003877">
    <property type="protein sequence ID" value="GBC03283.1"/>
    <property type="molecule type" value="Genomic_DNA"/>
</dbReference>
<keyword evidence="6 8" id="KW-1133">Transmembrane helix</keyword>
<comment type="caution">
    <text evidence="10">The sequence shown here is derived from an EMBL/GenBank/DDBJ whole genome shotgun (WGS) entry which is preliminary data.</text>
</comment>
<evidence type="ECO:0000256" key="7">
    <source>
        <dbReference type="ARBA" id="ARBA00023136"/>
    </source>
</evidence>
<dbReference type="InterPro" id="IPR032805">
    <property type="entry name" value="Wax_synthase_dom"/>
</dbReference>
<evidence type="ECO:0000313" key="10">
    <source>
        <dbReference type="EMBL" id="GBC03283.1"/>
    </source>
</evidence>
<dbReference type="GO" id="GO:0006629">
    <property type="term" value="P:lipid metabolic process"/>
    <property type="evidence" value="ECO:0007669"/>
    <property type="project" value="InterPro"/>
</dbReference>
<name>A0A2Z6RQW5_9GLOM</name>
<evidence type="ECO:0000256" key="2">
    <source>
        <dbReference type="ARBA" id="ARBA00005179"/>
    </source>
</evidence>
<dbReference type="Proteomes" id="UP000247702">
    <property type="component" value="Unassembled WGS sequence"/>
</dbReference>
<evidence type="ECO:0000259" key="9">
    <source>
        <dbReference type="Pfam" id="PF13813"/>
    </source>
</evidence>
<dbReference type="AlphaFoldDB" id="A0A2Z6RQW5"/>
<feature type="domain" description="Wax synthase" evidence="9">
    <location>
        <begin position="195"/>
        <end position="279"/>
    </location>
</feature>
<feature type="transmembrane region" description="Helical" evidence="8">
    <location>
        <begin position="242"/>
        <end position="263"/>
    </location>
</feature>
<dbReference type="InterPro" id="IPR044851">
    <property type="entry name" value="Wax_synthase"/>
</dbReference>
<proteinExistence type="inferred from homology"/>
<evidence type="ECO:0000256" key="4">
    <source>
        <dbReference type="ARBA" id="ARBA00022679"/>
    </source>
</evidence>
<feature type="transmembrane region" description="Helical" evidence="8">
    <location>
        <begin position="106"/>
        <end position="124"/>
    </location>
</feature>
<keyword evidence="4" id="KW-0808">Transferase</keyword>
<evidence type="ECO:0000256" key="6">
    <source>
        <dbReference type="ARBA" id="ARBA00022989"/>
    </source>
</evidence>
<feature type="transmembrane region" description="Helical" evidence="8">
    <location>
        <begin position="50"/>
        <end position="67"/>
    </location>
</feature>
<reference evidence="10 11" key="1">
    <citation type="submission" date="2017-11" db="EMBL/GenBank/DDBJ databases">
        <title>The genome of Rhizophagus clarus HR1 reveals common genetic basis of auxotrophy among arbuscular mycorrhizal fungi.</title>
        <authorList>
            <person name="Kobayashi Y."/>
        </authorList>
    </citation>
    <scope>NUCLEOTIDE SEQUENCE [LARGE SCALE GENOMIC DNA]</scope>
    <source>
        <strain evidence="10 11">HR1</strain>
    </source>
</reference>
<evidence type="ECO:0000313" key="11">
    <source>
        <dbReference type="Proteomes" id="UP000247702"/>
    </source>
</evidence>
<evidence type="ECO:0000256" key="3">
    <source>
        <dbReference type="ARBA" id="ARBA00007282"/>
    </source>
</evidence>
<accession>A0A2Z6RQW5</accession>
<comment type="subcellular location">
    <subcellularLocation>
        <location evidence="1">Membrane</location>
        <topology evidence="1">Multi-pass membrane protein</topology>
    </subcellularLocation>
</comment>
<keyword evidence="11" id="KW-1185">Reference proteome</keyword>
<comment type="similarity">
    <text evidence="3">Belongs to the wax synthase family.</text>
</comment>
<sequence length="345" mass="40793">MSIESQPRIFTKSNLIYISLSITVAHTLHFIVNSPLSIWQEFPPKLPDSIYSSICTIPLLLFMSLTFEPIRTRNRFYTLLSLALIYISIPISFNNGNYPISLHNKLVGRSAVFGMKMLLFLKLNRTYKNPKILKEFKSYLWSLFNWRFDSYIISPKSDNPLTIKSPTTSQINEKLINQYVSLKEWMISFIFNTKHLFNVPWIASSPRDFWSVRWHLMFNEIFKELGYLPARNLFVSFAPRKIANMMGVLGALGFSSLFHEYLIIGQLNVWTGEQFFFFMIHGVIMILWEVAFGYEKKNEITKSKRFLRWVLLLIIYLIFIPVFIEPLIRKRENLLRCFFSKYYTN</sequence>
<feature type="transmembrane region" description="Helical" evidence="8">
    <location>
        <begin position="76"/>
        <end position="94"/>
    </location>
</feature>
<dbReference type="PANTHER" id="PTHR31595:SF57">
    <property type="entry name" value="OS04G0481900 PROTEIN"/>
    <property type="match status" value="1"/>
</dbReference>
<evidence type="ECO:0000256" key="8">
    <source>
        <dbReference type="SAM" id="Phobius"/>
    </source>
</evidence>
<evidence type="ECO:0000256" key="1">
    <source>
        <dbReference type="ARBA" id="ARBA00004141"/>
    </source>
</evidence>
<feature type="transmembrane region" description="Helical" evidence="8">
    <location>
        <begin position="275"/>
        <end position="294"/>
    </location>
</feature>
<dbReference type="PANTHER" id="PTHR31595">
    <property type="entry name" value="LONG-CHAIN-ALCOHOL O-FATTY-ACYLTRANSFERASE 3-RELATED"/>
    <property type="match status" value="1"/>
</dbReference>
<dbReference type="GO" id="GO:0008374">
    <property type="term" value="F:O-acyltransferase activity"/>
    <property type="evidence" value="ECO:0007669"/>
    <property type="project" value="InterPro"/>
</dbReference>
<protein>
    <recommendedName>
        <fullName evidence="9">Wax synthase domain-containing protein</fullName>
    </recommendedName>
</protein>
<feature type="transmembrane region" description="Helical" evidence="8">
    <location>
        <begin position="306"/>
        <end position="324"/>
    </location>
</feature>
<feature type="transmembrane region" description="Helical" evidence="8">
    <location>
        <begin position="15"/>
        <end position="38"/>
    </location>
</feature>
<dbReference type="Pfam" id="PF13813">
    <property type="entry name" value="MBOAT_2"/>
    <property type="match status" value="1"/>
</dbReference>
<comment type="pathway">
    <text evidence="2">Secondary metabolite biosynthesis.</text>
</comment>